<protein>
    <submittedName>
        <fullName evidence="1">LacI family transcriptional regulator</fullName>
    </submittedName>
</protein>
<keyword evidence="2" id="KW-1185">Reference proteome</keyword>
<reference evidence="1 2" key="1">
    <citation type="journal article" date="2017" name="Front. Microbiol.">
        <title>New Insights into the Diversity of the Genus Faecalibacterium.</title>
        <authorList>
            <person name="Benevides L."/>
            <person name="Burman S."/>
            <person name="Martin R."/>
            <person name="Robert V."/>
            <person name="Thomas M."/>
            <person name="Miquel S."/>
            <person name="Chain F."/>
            <person name="Sokol H."/>
            <person name="Bermudez-Humaran L.G."/>
            <person name="Morrison M."/>
            <person name="Langella P."/>
            <person name="Azevedo V.A."/>
            <person name="Chatel J.M."/>
            <person name="Soares S."/>
        </authorList>
    </citation>
    <scope>NUCLEOTIDE SEQUENCE [LARGE SCALE GENOMIC DNA]</scope>
    <source>
        <strain evidence="2">CNCM I-4541</strain>
    </source>
</reference>
<evidence type="ECO:0000313" key="2">
    <source>
        <dbReference type="Proteomes" id="UP000220959"/>
    </source>
</evidence>
<name>A0ACC9CWY5_9FIRM</name>
<accession>A0ACC9CWY5</accession>
<sequence>MTISDIAKMAGVSSAAVSRYLNGGPLSEQKRTAIREVVEKTGYHPDSAAQTLRTGRVHQVGVIAPSIGSQSVGQITAGIAGELGAQNYLLLLGNTELDPQRELGYLAAMQRNHVAGIILLGSYYSPQLALALKNCRVPVVVTGQRFPEVACVYNDDRSAARELAQRMLERGRRHIVYIGGTERDQATGVQRREGVQDALNAAGLDGDALPRICCTAFTMEEGERCMKELLACCPALDGVVCVTDTVAFGAMRALKQAGRKIVADVSLAGIGDSWAGSVTEPGLTTVQFYQKQVGEEAARMLLQMLEEKEPGGPVRQVTLGYRVVERGSI</sequence>
<comment type="caution">
    <text evidence="1">The sequence shown here is derived from an EMBL/GenBank/DDBJ whole genome shotgun (WGS) entry which is preliminary data.</text>
</comment>
<evidence type="ECO:0000313" key="1">
    <source>
        <dbReference type="EMBL" id="PDX60317.1"/>
    </source>
</evidence>
<dbReference type="EMBL" id="NMTR01000021">
    <property type="protein sequence ID" value="PDX60317.1"/>
    <property type="molecule type" value="Genomic_DNA"/>
</dbReference>
<organism evidence="1 2">
    <name type="scientific">Faecalibacterium langellae</name>
    <dbReference type="NCBI Taxonomy" id="3435293"/>
    <lineage>
        <taxon>Bacteria</taxon>
        <taxon>Bacillati</taxon>
        <taxon>Bacillota</taxon>
        <taxon>Clostridia</taxon>
        <taxon>Eubacteriales</taxon>
        <taxon>Oscillospiraceae</taxon>
        <taxon>Faecalibacterium</taxon>
    </lineage>
</organism>
<gene>
    <name evidence="1" type="ORF">CGS49_09880</name>
</gene>
<dbReference type="Proteomes" id="UP000220959">
    <property type="component" value="Unassembled WGS sequence"/>
</dbReference>
<proteinExistence type="predicted"/>